<name>F9W6D0_TRYCI</name>
<protein>
    <submittedName>
        <fullName evidence="2">Uncharacterized protein</fullName>
    </submittedName>
</protein>
<keyword evidence="1" id="KW-0472">Membrane</keyword>
<dbReference type="PROSITE" id="PS51257">
    <property type="entry name" value="PROKAR_LIPOPROTEIN"/>
    <property type="match status" value="1"/>
</dbReference>
<evidence type="ECO:0000256" key="1">
    <source>
        <dbReference type="SAM" id="Phobius"/>
    </source>
</evidence>
<keyword evidence="1" id="KW-0812">Transmembrane</keyword>
<evidence type="ECO:0000313" key="2">
    <source>
        <dbReference type="EMBL" id="CCD12735.1"/>
    </source>
</evidence>
<reference evidence="3" key="1">
    <citation type="submission" date="2011-07" db="EMBL/GenBank/DDBJ databases">
        <title>Divergent evolution of antigenic variation in African trypanosomes.</title>
        <authorList>
            <person name="Jackson A.P."/>
            <person name="Berry A."/>
            <person name="Allison H.C."/>
            <person name="Burton P."/>
            <person name="Anderson J."/>
            <person name="Aslett M."/>
            <person name="Brown R."/>
            <person name="Corton N."/>
            <person name="Harris D."/>
            <person name="Hauser H."/>
            <person name="Gamble J."/>
            <person name="Gilderthorp R."/>
            <person name="McQuillan J."/>
            <person name="Quail M.A."/>
            <person name="Sanders M."/>
            <person name="Van Tonder A."/>
            <person name="Ginger M.L."/>
            <person name="Donelson J.E."/>
            <person name="Field M.C."/>
            <person name="Barry J.D."/>
            <person name="Berriman M."/>
            <person name="Hertz-Fowler C."/>
        </authorList>
    </citation>
    <scope>NUCLEOTIDE SEQUENCE [LARGE SCALE GENOMIC DNA]</scope>
    <source>
        <strain evidence="3">IL3000</strain>
    </source>
</reference>
<feature type="transmembrane region" description="Helical" evidence="1">
    <location>
        <begin position="78"/>
        <end position="102"/>
    </location>
</feature>
<dbReference type="EMBL" id="CAEQ01000849">
    <property type="protein sequence ID" value="CCD12735.1"/>
    <property type="molecule type" value="Genomic_DNA"/>
</dbReference>
<dbReference type="Proteomes" id="UP000000702">
    <property type="component" value="Unassembled WGS sequence"/>
</dbReference>
<keyword evidence="3" id="KW-1185">Reference proteome</keyword>
<evidence type="ECO:0000313" key="3">
    <source>
        <dbReference type="Proteomes" id="UP000000702"/>
    </source>
</evidence>
<sequence length="148" mass="16179">MARGEQTVCEAHCVSFIPAVLFIQILVTFILSCICHACGGHGTARSHHLGPILLVAACVNSHLQYRYFHSLFCSHFNALGLCGISIPIVVIDIMCVCVYACVRVGATVSWHSGWCCHFIRIGISSFNAPIAFLSFLARALLRCVAEWP</sequence>
<gene>
    <name evidence="2" type="ORF">TCIL3000_0_35920</name>
</gene>
<feature type="transmembrane region" description="Helical" evidence="1">
    <location>
        <begin position="16"/>
        <end position="37"/>
    </location>
</feature>
<reference evidence="2 3" key="2">
    <citation type="journal article" date="2012" name="Proc. Natl. Acad. Sci. U.S.A.">
        <title>Antigenic diversity is generated by distinct evolutionary mechanisms in African trypanosome species.</title>
        <authorList>
            <person name="Jackson A.P."/>
            <person name="Berry A."/>
            <person name="Aslett M."/>
            <person name="Allison H.C."/>
            <person name="Burton P."/>
            <person name="Vavrova-Anderson J."/>
            <person name="Brown R."/>
            <person name="Browne H."/>
            <person name="Corton N."/>
            <person name="Hauser H."/>
            <person name="Gamble J."/>
            <person name="Gilderthorp R."/>
            <person name="Marcello L."/>
            <person name="McQuillan J."/>
            <person name="Otto T.D."/>
            <person name="Quail M.A."/>
            <person name="Sanders M.J."/>
            <person name="van Tonder A."/>
            <person name="Ginger M.L."/>
            <person name="Field M.C."/>
            <person name="Barry J.D."/>
            <person name="Hertz-Fowler C."/>
            <person name="Berriman M."/>
        </authorList>
    </citation>
    <scope>NUCLEOTIDE SEQUENCE [LARGE SCALE GENOMIC DNA]</scope>
    <source>
        <strain evidence="2 3">IL3000</strain>
    </source>
</reference>
<organism evidence="2 3">
    <name type="scientific">Trypanosoma congolense (strain IL3000)</name>
    <dbReference type="NCBI Taxonomy" id="1068625"/>
    <lineage>
        <taxon>Eukaryota</taxon>
        <taxon>Discoba</taxon>
        <taxon>Euglenozoa</taxon>
        <taxon>Kinetoplastea</taxon>
        <taxon>Metakinetoplastina</taxon>
        <taxon>Trypanosomatida</taxon>
        <taxon>Trypanosomatidae</taxon>
        <taxon>Trypanosoma</taxon>
        <taxon>Nannomonas</taxon>
    </lineage>
</organism>
<proteinExistence type="predicted"/>
<dbReference type="AlphaFoldDB" id="F9W6D0"/>
<accession>F9W6D0</accession>
<comment type="caution">
    <text evidence="2">The sequence shown here is derived from an EMBL/GenBank/DDBJ whole genome shotgun (WGS) entry which is preliminary data.</text>
</comment>
<keyword evidence="1" id="KW-1133">Transmembrane helix</keyword>